<sequence length="389" mass="41971">MKPLHIAIALLCGACIQSAAAGPLPRYQVEALAAPDLNEYHVTGFNDHGQVVGYSVNEGDPEDWWDDRYVSYLWSAGRVQRLTGPENGLGAKATGINDNGVILGQRLNEEDRPFWKPVVWQPGAEATPLPGRIDGALTHDINNNGVVVGEHYFQGSHSEGLVWRNGQLTQLQNLPNPNQQDPWYGGALGLNDRGLIVGYGSITVQEVPAVNADITRAQAVMWEENGNLKVLDSQIEGWEFAYARDINEAGRIIGTAERFESGGPWHDGQQAALWVDGELTLLGDLGSQALDITEDGIVVGTNKGDGVIWLSDGTMLSVDSLLDGTDAASWDILSVQAANDVGQYLVSGRVDGQLRYAILTPVPEPESVALVLAGLGLLGVRLRQRRRAV</sequence>
<organism evidence="3 4">
    <name type="scientific">Caldimonas brevitalea</name>
    <dbReference type="NCBI Taxonomy" id="413882"/>
    <lineage>
        <taxon>Bacteria</taxon>
        <taxon>Pseudomonadati</taxon>
        <taxon>Pseudomonadota</taxon>
        <taxon>Betaproteobacteria</taxon>
        <taxon>Burkholderiales</taxon>
        <taxon>Sphaerotilaceae</taxon>
        <taxon>Caldimonas</taxon>
    </lineage>
</organism>
<dbReference type="Pfam" id="PF07589">
    <property type="entry name" value="PEP-CTERM"/>
    <property type="match status" value="1"/>
</dbReference>
<dbReference type="KEGG" id="pbh:AAW51_4955"/>
<dbReference type="STRING" id="413882.AAW51_4955"/>
<keyword evidence="4" id="KW-1185">Reference proteome</keyword>
<evidence type="ECO:0000259" key="2">
    <source>
        <dbReference type="Pfam" id="PF07589"/>
    </source>
</evidence>
<dbReference type="RefSeq" id="WP_083438555.1">
    <property type="nucleotide sequence ID" value="NZ_CP011371.1"/>
</dbReference>
<evidence type="ECO:0000256" key="1">
    <source>
        <dbReference type="SAM" id="SignalP"/>
    </source>
</evidence>
<dbReference type="InterPro" id="IPR013424">
    <property type="entry name" value="Ice-binding_C"/>
</dbReference>
<feature type="chain" id="PRO_5005183844" description="Ice-binding protein C-terminal domain-containing protein" evidence="1">
    <location>
        <begin position="22"/>
        <end position="389"/>
    </location>
</feature>
<dbReference type="Proteomes" id="UP000035352">
    <property type="component" value="Chromosome"/>
</dbReference>
<name>A0A0G3BW78_9BURK</name>
<dbReference type="NCBIfam" id="TIGR02595">
    <property type="entry name" value="PEP_CTERM"/>
    <property type="match status" value="1"/>
</dbReference>
<gene>
    <name evidence="3" type="ORF">AAW51_4955</name>
</gene>
<feature type="domain" description="Ice-binding protein C-terminal" evidence="2">
    <location>
        <begin position="361"/>
        <end position="386"/>
    </location>
</feature>
<dbReference type="EMBL" id="CP011371">
    <property type="protein sequence ID" value="AKJ31646.1"/>
    <property type="molecule type" value="Genomic_DNA"/>
</dbReference>
<proteinExistence type="predicted"/>
<reference evidence="3 4" key="1">
    <citation type="submission" date="2015-05" db="EMBL/GenBank/DDBJ databases">
        <authorList>
            <person name="Tang B."/>
            <person name="Yu Y."/>
        </authorList>
    </citation>
    <scope>NUCLEOTIDE SEQUENCE [LARGE SCALE GENOMIC DNA]</scope>
    <source>
        <strain evidence="3 4">DSM 7029</strain>
    </source>
</reference>
<evidence type="ECO:0000313" key="3">
    <source>
        <dbReference type="EMBL" id="AKJ31646.1"/>
    </source>
</evidence>
<feature type="signal peptide" evidence="1">
    <location>
        <begin position="1"/>
        <end position="21"/>
    </location>
</feature>
<keyword evidence="1" id="KW-0732">Signal</keyword>
<evidence type="ECO:0000313" key="4">
    <source>
        <dbReference type="Proteomes" id="UP000035352"/>
    </source>
</evidence>
<protein>
    <recommendedName>
        <fullName evidence="2">Ice-binding protein C-terminal domain-containing protein</fullName>
    </recommendedName>
</protein>
<dbReference type="AlphaFoldDB" id="A0A0G3BW78"/>
<accession>A0A0G3BW78</accession>